<keyword evidence="8" id="KW-0732">Signal</keyword>
<evidence type="ECO:0000313" key="11">
    <source>
        <dbReference type="Proteomes" id="UP000317648"/>
    </source>
</evidence>
<sequence length="240" mass="25805" precursor="true">MKRVFFALCAVGLLAGSAFAQEPAKTAPKTDLEKLSYALGATIGENIGSTNVKLDLAQLMNGLSTSYGDGELALTPEELATSMRAFEGLIRAEQEKVMKAEAEKSKLAAEKNKTEGAKYLAENAKKEGVKTTESGLQYQVLKAGDGPSPKATDRVKAHYHGTFINGDVFDSSVERGEPLTIPVNRVIAGWSEALQLMKVGDKYRLVIPSELAYGEEQLPGSPIQPNSVLVFEVELLGIEE</sequence>
<dbReference type="GO" id="GO:0006457">
    <property type="term" value="P:protein folding"/>
    <property type="evidence" value="ECO:0007669"/>
    <property type="project" value="InterPro"/>
</dbReference>
<dbReference type="InterPro" id="IPR001179">
    <property type="entry name" value="PPIase_FKBP_dom"/>
</dbReference>
<evidence type="ECO:0000259" key="9">
    <source>
        <dbReference type="PROSITE" id="PS50059"/>
    </source>
</evidence>
<feature type="domain" description="PPIase FKBP-type" evidence="9">
    <location>
        <begin position="152"/>
        <end position="239"/>
    </location>
</feature>
<dbReference type="AlphaFoldDB" id="A0A518DWR4"/>
<dbReference type="Gene3D" id="3.10.50.40">
    <property type="match status" value="1"/>
</dbReference>
<keyword evidence="3 5" id="KW-0697">Rotamase</keyword>
<dbReference type="InterPro" id="IPR036944">
    <property type="entry name" value="PPIase_FKBP_N_sf"/>
</dbReference>
<feature type="signal peptide" evidence="8">
    <location>
        <begin position="1"/>
        <end position="20"/>
    </location>
</feature>
<dbReference type="GO" id="GO:0003755">
    <property type="term" value="F:peptidyl-prolyl cis-trans isomerase activity"/>
    <property type="evidence" value="ECO:0007669"/>
    <property type="project" value="UniProtKB-UniRule"/>
</dbReference>
<dbReference type="InterPro" id="IPR046357">
    <property type="entry name" value="PPIase_dom_sf"/>
</dbReference>
<dbReference type="InterPro" id="IPR000774">
    <property type="entry name" value="PPIase_FKBP_N"/>
</dbReference>
<evidence type="ECO:0000256" key="4">
    <source>
        <dbReference type="ARBA" id="ARBA00023235"/>
    </source>
</evidence>
<evidence type="ECO:0000256" key="1">
    <source>
        <dbReference type="ARBA" id="ARBA00000971"/>
    </source>
</evidence>
<keyword evidence="4 5" id="KW-0413">Isomerase</keyword>
<dbReference type="RefSeq" id="WP_145054925.1">
    <property type="nucleotide sequence ID" value="NZ_CP036433.1"/>
</dbReference>
<dbReference type="SUPFAM" id="SSF54534">
    <property type="entry name" value="FKBP-like"/>
    <property type="match status" value="1"/>
</dbReference>
<accession>A0A518DWR4</accession>
<dbReference type="OrthoDB" id="280278at2"/>
<proteinExistence type="inferred from homology"/>
<feature type="coiled-coil region" evidence="7">
    <location>
        <begin position="83"/>
        <end position="117"/>
    </location>
</feature>
<dbReference type="PANTHER" id="PTHR43811:SF19">
    <property type="entry name" value="39 KDA FK506-BINDING NUCLEAR PROTEIN"/>
    <property type="match status" value="1"/>
</dbReference>
<evidence type="ECO:0000256" key="5">
    <source>
        <dbReference type="PROSITE-ProRule" id="PRU00277"/>
    </source>
</evidence>
<keyword evidence="7" id="KW-0175">Coiled coil</keyword>
<organism evidence="10 11">
    <name type="scientific">Lignipirellula cremea</name>
    <dbReference type="NCBI Taxonomy" id="2528010"/>
    <lineage>
        <taxon>Bacteria</taxon>
        <taxon>Pseudomonadati</taxon>
        <taxon>Planctomycetota</taxon>
        <taxon>Planctomycetia</taxon>
        <taxon>Pirellulales</taxon>
        <taxon>Pirellulaceae</taxon>
        <taxon>Lignipirellula</taxon>
    </lineage>
</organism>
<dbReference type="PROSITE" id="PS50059">
    <property type="entry name" value="FKBP_PPIASE"/>
    <property type="match status" value="1"/>
</dbReference>
<comment type="catalytic activity">
    <reaction evidence="1 5 6">
        <text>[protein]-peptidylproline (omega=180) = [protein]-peptidylproline (omega=0)</text>
        <dbReference type="Rhea" id="RHEA:16237"/>
        <dbReference type="Rhea" id="RHEA-COMP:10747"/>
        <dbReference type="Rhea" id="RHEA-COMP:10748"/>
        <dbReference type="ChEBI" id="CHEBI:83833"/>
        <dbReference type="ChEBI" id="CHEBI:83834"/>
        <dbReference type="EC" id="5.2.1.8"/>
    </reaction>
</comment>
<protein>
    <recommendedName>
        <fullName evidence="6">Peptidyl-prolyl cis-trans isomerase</fullName>
        <ecNumber evidence="6">5.2.1.8</ecNumber>
    </recommendedName>
</protein>
<comment type="similarity">
    <text evidence="2 6">Belongs to the FKBP-type PPIase family.</text>
</comment>
<evidence type="ECO:0000256" key="2">
    <source>
        <dbReference type="ARBA" id="ARBA00006577"/>
    </source>
</evidence>
<evidence type="ECO:0000256" key="7">
    <source>
        <dbReference type="SAM" id="Coils"/>
    </source>
</evidence>
<name>A0A518DWR4_9BACT</name>
<reference evidence="10 11" key="1">
    <citation type="submission" date="2019-02" db="EMBL/GenBank/DDBJ databases">
        <title>Deep-cultivation of Planctomycetes and their phenomic and genomic characterization uncovers novel biology.</title>
        <authorList>
            <person name="Wiegand S."/>
            <person name="Jogler M."/>
            <person name="Boedeker C."/>
            <person name="Pinto D."/>
            <person name="Vollmers J."/>
            <person name="Rivas-Marin E."/>
            <person name="Kohn T."/>
            <person name="Peeters S.H."/>
            <person name="Heuer A."/>
            <person name="Rast P."/>
            <person name="Oberbeckmann S."/>
            <person name="Bunk B."/>
            <person name="Jeske O."/>
            <person name="Meyerdierks A."/>
            <person name="Storesund J.E."/>
            <person name="Kallscheuer N."/>
            <person name="Luecker S."/>
            <person name="Lage O.M."/>
            <person name="Pohl T."/>
            <person name="Merkel B.J."/>
            <person name="Hornburger P."/>
            <person name="Mueller R.-W."/>
            <person name="Bruemmer F."/>
            <person name="Labrenz M."/>
            <person name="Spormann A.M."/>
            <person name="Op den Camp H."/>
            <person name="Overmann J."/>
            <person name="Amann R."/>
            <person name="Jetten M.S.M."/>
            <person name="Mascher T."/>
            <person name="Medema M.H."/>
            <person name="Devos D.P."/>
            <person name="Kaster A.-K."/>
            <person name="Ovreas L."/>
            <person name="Rohde M."/>
            <person name="Galperin M.Y."/>
            <person name="Jogler C."/>
        </authorList>
    </citation>
    <scope>NUCLEOTIDE SEQUENCE [LARGE SCALE GENOMIC DNA]</scope>
    <source>
        <strain evidence="10 11">Pla85_3_4</strain>
    </source>
</reference>
<evidence type="ECO:0000256" key="3">
    <source>
        <dbReference type="ARBA" id="ARBA00023110"/>
    </source>
</evidence>
<evidence type="ECO:0000313" key="10">
    <source>
        <dbReference type="EMBL" id="QDU96279.1"/>
    </source>
</evidence>
<dbReference type="Gene3D" id="1.10.287.460">
    <property type="entry name" value="Peptidyl-prolyl cis-trans isomerase, FKBP-type, N-terminal domain"/>
    <property type="match status" value="1"/>
</dbReference>
<keyword evidence="11" id="KW-1185">Reference proteome</keyword>
<feature type="chain" id="PRO_5022085566" description="Peptidyl-prolyl cis-trans isomerase" evidence="8">
    <location>
        <begin position="21"/>
        <end position="240"/>
    </location>
</feature>
<dbReference type="KEGG" id="lcre:Pla8534_40990"/>
<gene>
    <name evidence="10" type="primary">mip</name>
    <name evidence="10" type="ORF">Pla8534_40990</name>
</gene>
<dbReference type="Pfam" id="PF01346">
    <property type="entry name" value="FKBP_N"/>
    <property type="match status" value="1"/>
</dbReference>
<dbReference type="EMBL" id="CP036433">
    <property type="protein sequence ID" value="QDU96279.1"/>
    <property type="molecule type" value="Genomic_DNA"/>
</dbReference>
<dbReference type="Proteomes" id="UP000317648">
    <property type="component" value="Chromosome"/>
</dbReference>
<dbReference type="FunFam" id="3.10.50.40:FF:000006">
    <property type="entry name" value="Peptidyl-prolyl cis-trans isomerase"/>
    <property type="match status" value="1"/>
</dbReference>
<dbReference type="Pfam" id="PF00254">
    <property type="entry name" value="FKBP_C"/>
    <property type="match status" value="1"/>
</dbReference>
<evidence type="ECO:0000256" key="8">
    <source>
        <dbReference type="SAM" id="SignalP"/>
    </source>
</evidence>
<evidence type="ECO:0000256" key="6">
    <source>
        <dbReference type="RuleBase" id="RU003915"/>
    </source>
</evidence>
<dbReference type="EC" id="5.2.1.8" evidence="6"/>
<dbReference type="PANTHER" id="PTHR43811">
    <property type="entry name" value="FKBP-TYPE PEPTIDYL-PROLYL CIS-TRANS ISOMERASE FKPA"/>
    <property type="match status" value="1"/>
</dbReference>